<keyword evidence="7" id="KW-1185">Reference proteome</keyword>
<evidence type="ECO:0000313" key="5">
    <source>
        <dbReference type="EMBL" id="KAG0124430.1"/>
    </source>
</evidence>
<reference evidence="6 7" key="2">
    <citation type="journal article" date="2021" name="J. Hered.">
        <title>Feather Gene Expression Elucidates the Developmental Basis of Plumage Iridescence in African Starlings.</title>
        <authorList>
            <person name="Rubenstein D.R."/>
            <person name="Corvelo A."/>
            <person name="MacManes M.D."/>
            <person name="Maia R."/>
            <person name="Narzisi G."/>
            <person name="Rousaki A."/>
            <person name="Vandenabeele P."/>
            <person name="Shawkey M.D."/>
            <person name="Solomon J."/>
        </authorList>
    </citation>
    <scope>NUCLEOTIDE SEQUENCE [LARGE SCALE GENOMIC DNA]</scope>
    <source>
        <strain evidence="6">SS15</strain>
    </source>
</reference>
<accession>A0A835NYJ1</accession>
<dbReference type="InterPro" id="IPR028172">
    <property type="entry name" value="FT20"/>
</dbReference>
<dbReference type="GO" id="GO:0030990">
    <property type="term" value="C:intraciliary transport particle"/>
    <property type="evidence" value="ECO:0007669"/>
    <property type="project" value="TreeGrafter"/>
</dbReference>
<proteinExistence type="predicted"/>
<name>A0A835NYJ1_9PASS</name>
<reference evidence="5" key="1">
    <citation type="submission" date="2020-10" db="EMBL/GenBank/DDBJ databases">
        <title>Feather gene expression reveals the developmental basis of iridescence in African starlings.</title>
        <authorList>
            <person name="Rubenstein D.R."/>
        </authorList>
    </citation>
    <scope>NUCLEOTIDE SEQUENCE</scope>
    <source>
        <strain evidence="5">SS15</strain>
        <tissue evidence="5">Liver</tissue>
    </source>
</reference>
<dbReference type="PANTHER" id="PTHR31978:SF1">
    <property type="entry name" value="INTRAFLAGELLAR TRANSPORT PROTEIN 20 HOMOLOG"/>
    <property type="match status" value="1"/>
</dbReference>
<evidence type="ECO:0000313" key="6">
    <source>
        <dbReference type="EMBL" id="KAI1231705.1"/>
    </source>
</evidence>
<dbReference type="GO" id="GO:0097546">
    <property type="term" value="C:ciliary base"/>
    <property type="evidence" value="ECO:0007669"/>
    <property type="project" value="TreeGrafter"/>
</dbReference>
<dbReference type="GO" id="GO:0005813">
    <property type="term" value="C:centrosome"/>
    <property type="evidence" value="ECO:0007669"/>
    <property type="project" value="TreeGrafter"/>
</dbReference>
<dbReference type="GO" id="GO:0005737">
    <property type="term" value="C:cytoplasm"/>
    <property type="evidence" value="ECO:0007669"/>
    <property type="project" value="TreeGrafter"/>
</dbReference>
<evidence type="ECO:0000313" key="7">
    <source>
        <dbReference type="Proteomes" id="UP000618051"/>
    </source>
</evidence>
<comment type="caution">
    <text evidence="5">The sequence shown here is derived from an EMBL/GenBank/DDBJ whole genome shotgun (WGS) entry which is preliminary data.</text>
</comment>
<dbReference type="GO" id="GO:0060271">
    <property type="term" value="P:cilium assembly"/>
    <property type="evidence" value="ECO:0007669"/>
    <property type="project" value="TreeGrafter"/>
</dbReference>
<evidence type="ECO:0000256" key="4">
    <source>
        <dbReference type="SAM" id="Coils"/>
    </source>
</evidence>
<comment type="subcellular location">
    <subcellularLocation>
        <location evidence="1">Cell projection</location>
        <location evidence="1">Cilium</location>
    </subcellularLocation>
</comment>
<dbReference type="EMBL" id="JADDUC020000024">
    <property type="protein sequence ID" value="KAI1231705.1"/>
    <property type="molecule type" value="Genomic_DNA"/>
</dbReference>
<organism evidence="5">
    <name type="scientific">Lamprotornis superbus</name>
    <dbReference type="NCBI Taxonomy" id="245042"/>
    <lineage>
        <taxon>Eukaryota</taxon>
        <taxon>Metazoa</taxon>
        <taxon>Chordata</taxon>
        <taxon>Craniata</taxon>
        <taxon>Vertebrata</taxon>
        <taxon>Euteleostomi</taxon>
        <taxon>Archelosauria</taxon>
        <taxon>Archosauria</taxon>
        <taxon>Dinosauria</taxon>
        <taxon>Saurischia</taxon>
        <taxon>Theropoda</taxon>
        <taxon>Coelurosauria</taxon>
        <taxon>Aves</taxon>
        <taxon>Neognathae</taxon>
        <taxon>Neoaves</taxon>
        <taxon>Telluraves</taxon>
        <taxon>Australaves</taxon>
        <taxon>Passeriformes</taxon>
        <taxon>Sturnidae</taxon>
        <taxon>Lamprotornis</taxon>
    </lineage>
</organism>
<dbReference type="EMBL" id="JADDUC010000024">
    <property type="protein sequence ID" value="KAG0124430.1"/>
    <property type="molecule type" value="Genomic_DNA"/>
</dbReference>
<dbReference type="GO" id="GO:0036064">
    <property type="term" value="C:ciliary basal body"/>
    <property type="evidence" value="ECO:0007669"/>
    <property type="project" value="TreeGrafter"/>
</dbReference>
<dbReference type="Pfam" id="PF14931">
    <property type="entry name" value="IFT20"/>
    <property type="match status" value="1"/>
</dbReference>
<evidence type="ECO:0008006" key="8">
    <source>
        <dbReference type="Google" id="ProtNLM"/>
    </source>
</evidence>
<dbReference type="Proteomes" id="UP000618051">
    <property type="component" value="Unassembled WGS sequence"/>
</dbReference>
<dbReference type="GO" id="GO:0097730">
    <property type="term" value="C:non-motile cilium"/>
    <property type="evidence" value="ECO:0007669"/>
    <property type="project" value="TreeGrafter"/>
</dbReference>
<gene>
    <name evidence="6" type="ORF">IHE44_0007337</name>
    <name evidence="5" type="ORF">IHE44_006169</name>
</gene>
<keyword evidence="2 4" id="KW-0175">Coiled coil</keyword>
<sequence>MAQAALGAAGLHFDELNKLRVLEPEVAAQTAQLREECRAFVDKTAEFQKIVGSLIELVDQLAKAAESEKMKAIGARNLLKSIAKQREAQEQQLQALIAEKKMQLERYRIEYETLCKIEADQNEFIDQIRKERQKSAGALGKAAANTFVPEDSTRVGSEPKAAQVWCVPPPEPATSFSSSPLGVAEHGEEQQQWDQQVGQVDGEQHQALAQRLGACELRPGEVVEQDVGQDGKQSGGYVGGVDNGRSPDPSAATCRTLVWALAAQPPTAHPSTPLLVIQKCSLLQQQVSCMAQDMPTISLVSPTFQEGVGSNGEEGQLEKGFAVDERLEPLWGLQHHGVPEGSCILLQQVCQLKKPKTTVSP</sequence>
<feature type="coiled-coil region" evidence="4">
    <location>
        <begin position="79"/>
        <end position="110"/>
    </location>
</feature>
<evidence type="ECO:0000256" key="2">
    <source>
        <dbReference type="ARBA" id="ARBA00023054"/>
    </source>
</evidence>
<protein>
    <recommendedName>
        <fullName evidence="8">IFT20 protein</fullName>
    </recommendedName>
</protein>
<evidence type="ECO:0000256" key="3">
    <source>
        <dbReference type="ARBA" id="ARBA00023273"/>
    </source>
</evidence>
<evidence type="ECO:0000256" key="1">
    <source>
        <dbReference type="ARBA" id="ARBA00004138"/>
    </source>
</evidence>
<keyword evidence="3" id="KW-0966">Cell projection</keyword>
<dbReference type="GO" id="GO:0043005">
    <property type="term" value="C:neuron projection"/>
    <property type="evidence" value="ECO:0007669"/>
    <property type="project" value="TreeGrafter"/>
</dbReference>
<dbReference type="OrthoDB" id="10254896at2759"/>
<reference evidence="6" key="3">
    <citation type="submission" date="2022-01" db="EMBL/GenBank/DDBJ databases">
        <authorList>
            <person name="Rubenstein D.R."/>
        </authorList>
    </citation>
    <scope>NUCLEOTIDE SEQUENCE</scope>
    <source>
        <strain evidence="6">SS15</strain>
        <tissue evidence="6">Liver</tissue>
    </source>
</reference>
<dbReference type="PANTHER" id="PTHR31978">
    <property type="entry name" value="INTRAFLAGELLAR TRANSPORT PROTEIN 20 HOMOLOG"/>
    <property type="match status" value="1"/>
</dbReference>
<dbReference type="AlphaFoldDB" id="A0A835NYJ1"/>
<dbReference type="GO" id="GO:0061512">
    <property type="term" value="P:protein localization to cilium"/>
    <property type="evidence" value="ECO:0007669"/>
    <property type="project" value="TreeGrafter"/>
</dbReference>